<dbReference type="EMBL" id="CAWYQH010000130">
    <property type="protein sequence ID" value="CAK8692511.1"/>
    <property type="molecule type" value="Genomic_DNA"/>
</dbReference>
<evidence type="ECO:0000256" key="1">
    <source>
        <dbReference type="SAM" id="MobiDB-lite"/>
    </source>
</evidence>
<feature type="compositionally biased region" description="Low complexity" evidence="1">
    <location>
        <begin position="110"/>
        <end position="121"/>
    </location>
</feature>
<reference evidence="2 3" key="1">
    <citation type="submission" date="2024-02" db="EMBL/GenBank/DDBJ databases">
        <authorList>
            <person name="Daric V."/>
            <person name="Darras S."/>
        </authorList>
    </citation>
    <scope>NUCLEOTIDE SEQUENCE [LARGE SCALE GENOMIC DNA]</scope>
</reference>
<feature type="region of interest" description="Disordered" evidence="1">
    <location>
        <begin position="81"/>
        <end position="152"/>
    </location>
</feature>
<evidence type="ECO:0000313" key="3">
    <source>
        <dbReference type="Proteomes" id="UP001642483"/>
    </source>
</evidence>
<evidence type="ECO:0000313" key="2">
    <source>
        <dbReference type="EMBL" id="CAK8692511.1"/>
    </source>
</evidence>
<feature type="compositionally biased region" description="Low complexity" evidence="1">
    <location>
        <begin position="81"/>
        <end position="102"/>
    </location>
</feature>
<proteinExistence type="predicted"/>
<gene>
    <name evidence="2" type="ORF">CVLEPA_LOCUS25775</name>
</gene>
<accession>A0ABP0GL82</accession>
<dbReference type="Proteomes" id="UP001642483">
    <property type="component" value="Unassembled WGS sequence"/>
</dbReference>
<keyword evidence="3" id="KW-1185">Reference proteome</keyword>
<organism evidence="2 3">
    <name type="scientific">Clavelina lepadiformis</name>
    <name type="common">Light-bulb sea squirt</name>
    <name type="synonym">Ascidia lepadiformis</name>
    <dbReference type="NCBI Taxonomy" id="159417"/>
    <lineage>
        <taxon>Eukaryota</taxon>
        <taxon>Metazoa</taxon>
        <taxon>Chordata</taxon>
        <taxon>Tunicata</taxon>
        <taxon>Ascidiacea</taxon>
        <taxon>Aplousobranchia</taxon>
        <taxon>Clavelinidae</taxon>
        <taxon>Clavelina</taxon>
    </lineage>
</organism>
<sequence length="152" mass="15691">MASAMSGNGTAGVRAPGLSRPPMLIPISSMNPYEVGLQQWAAETIAGGLTDSPKVNVGEISNQLHIFLSFIGKNFLSRMANSAMASPPSSMSPSSSVHNSPSTGWSNDNAAPASLQPSAAPVRPSSVDDERSQKGSPAEENGGCLALHMKQL</sequence>
<name>A0ABP0GL82_CLALP</name>
<protein>
    <submittedName>
        <fullName evidence="2">Uncharacterized protein</fullName>
    </submittedName>
</protein>
<comment type="caution">
    <text evidence="2">The sequence shown here is derived from an EMBL/GenBank/DDBJ whole genome shotgun (WGS) entry which is preliminary data.</text>
</comment>